<feature type="domain" description="Gfo/Idh/MocA-like oxidoreductase N-terminal" evidence="2">
    <location>
        <begin position="156"/>
        <end position="228"/>
    </location>
</feature>
<gene>
    <name evidence="4" type="ORF">FRZ54_11100</name>
</gene>
<dbReference type="GO" id="GO:0000166">
    <property type="term" value="F:nucleotide binding"/>
    <property type="evidence" value="ECO:0007669"/>
    <property type="project" value="InterPro"/>
</dbReference>
<dbReference type="Pfam" id="PF01408">
    <property type="entry name" value="GFO_IDH_MocA"/>
    <property type="match status" value="1"/>
</dbReference>
<dbReference type="AlphaFoldDB" id="A0A5B8UVG2"/>
<dbReference type="InterPro" id="IPR043906">
    <property type="entry name" value="Gfo/Idh/MocA_OxRdtase_bact_C"/>
</dbReference>
<feature type="region of interest" description="Disordered" evidence="1">
    <location>
        <begin position="1"/>
        <end position="25"/>
    </location>
</feature>
<dbReference type="InterPro" id="IPR000683">
    <property type="entry name" value="Gfo/Idh/MocA-like_OxRdtase_N"/>
</dbReference>
<dbReference type="PANTHER" id="PTHR43818:SF10">
    <property type="entry name" value="NADH-DEPENDENT DEHYDROGENASE-RELATED"/>
    <property type="match status" value="1"/>
</dbReference>
<dbReference type="KEGG" id="mgin:FRZ54_11100"/>
<feature type="compositionally biased region" description="Polar residues" evidence="1">
    <location>
        <begin position="1"/>
        <end position="10"/>
    </location>
</feature>
<evidence type="ECO:0000313" key="4">
    <source>
        <dbReference type="EMBL" id="QEC63100.1"/>
    </source>
</evidence>
<dbReference type="InterPro" id="IPR050463">
    <property type="entry name" value="Gfo/Idh/MocA_oxidrdct_glycsds"/>
</dbReference>
<dbReference type="Gene3D" id="3.40.50.720">
    <property type="entry name" value="NAD(P)-binding Rossmann-like Domain"/>
    <property type="match status" value="1"/>
</dbReference>
<evidence type="ECO:0000259" key="2">
    <source>
        <dbReference type="Pfam" id="PF01408"/>
    </source>
</evidence>
<dbReference type="PANTHER" id="PTHR43818">
    <property type="entry name" value="BCDNA.GH03377"/>
    <property type="match status" value="1"/>
</dbReference>
<keyword evidence="5" id="KW-1185">Reference proteome</keyword>
<sequence>MKKELTQNGNGLPPSGEEKSENGASHIDRRKFIKTAATGALAFSIVPRYVLGGNGYVAPSDKLTLAYVGCGTQGFRELLPLLAVNDVQVVAVCDPNKDAVGYRDWSPNGLKSEIRNAIGKPDWNPGGDNTIPGGRDNGKDIVDTYYSNKRGGDNFKGCNAYADYRELLEKEKDVDAVKIMTPDHLHGLFAIAALKRNKHVLMHKPVSNRLLEGKTVIELARQKPNIVTHLVPWDSNGSMDQVMEWINGGKIGKLKEVHNWTNRPVWPQFPTLPTETVPVPDGLNWDLWLGPEADRAYSPEYTNMFFRGWYDFGGGSMADMGHYSLWTVFNALQLTSPEVIEPNLTHFVTMSGVVPHQVRNDFSFPMGSSVRFKYPKNGDRPAVDLVWYDGGIRPALPDELIANNEELPAEGMMFVGEKGKILSGFNIQNPRLFSKKKKPVSAPTQAINSYAQNKMVDALTLFATNCKAGTQYPGSFPEAEGLTEAVNFYAASLRSAHLLKYDATARQITNIPDANKYLKRDYRTGWDPATI</sequence>
<evidence type="ECO:0000259" key="3">
    <source>
        <dbReference type="Pfam" id="PF19051"/>
    </source>
</evidence>
<proteinExistence type="predicted"/>
<name>A0A5B8UVG2_9SPHI</name>
<dbReference type="SUPFAM" id="SSF51735">
    <property type="entry name" value="NAD(P)-binding Rossmann-fold domains"/>
    <property type="match status" value="1"/>
</dbReference>
<feature type="domain" description="Gfo/Idh/MocA-like oxidoreductase bacterial type C-terminal" evidence="3">
    <location>
        <begin position="275"/>
        <end position="326"/>
    </location>
</feature>
<protein>
    <submittedName>
        <fullName evidence="4">Gfo/Idh/MocA family oxidoreductase</fullName>
    </submittedName>
</protein>
<dbReference type="Pfam" id="PF19051">
    <property type="entry name" value="GFO_IDH_MocA_C2"/>
    <property type="match status" value="1"/>
</dbReference>
<dbReference type="RefSeq" id="WP_147031676.1">
    <property type="nucleotide sequence ID" value="NZ_CP042436.1"/>
</dbReference>
<accession>A0A5B8UVG2</accession>
<evidence type="ECO:0000313" key="5">
    <source>
        <dbReference type="Proteomes" id="UP000321479"/>
    </source>
</evidence>
<dbReference type="EMBL" id="CP042436">
    <property type="protein sequence ID" value="QEC63100.1"/>
    <property type="molecule type" value="Genomic_DNA"/>
</dbReference>
<organism evidence="4 5">
    <name type="scientific">Mucilaginibacter ginsenosidivorans</name>
    <dbReference type="NCBI Taxonomy" id="398053"/>
    <lineage>
        <taxon>Bacteria</taxon>
        <taxon>Pseudomonadati</taxon>
        <taxon>Bacteroidota</taxon>
        <taxon>Sphingobacteriia</taxon>
        <taxon>Sphingobacteriales</taxon>
        <taxon>Sphingobacteriaceae</taxon>
        <taxon>Mucilaginibacter</taxon>
    </lineage>
</organism>
<dbReference type="InterPro" id="IPR036291">
    <property type="entry name" value="NAD(P)-bd_dom_sf"/>
</dbReference>
<reference evidence="4 5" key="1">
    <citation type="journal article" date="2017" name="Curr. Microbiol.">
        <title>Mucilaginibacter ginsenosidivorans sp. nov., Isolated from Soil of Ginseng Field.</title>
        <authorList>
            <person name="Kim M.M."/>
            <person name="Siddiqi M.Z."/>
            <person name="Im W.T."/>
        </authorList>
    </citation>
    <scope>NUCLEOTIDE SEQUENCE [LARGE SCALE GENOMIC DNA]</scope>
    <source>
        <strain evidence="4 5">Gsoil 3017</strain>
    </source>
</reference>
<evidence type="ECO:0000256" key="1">
    <source>
        <dbReference type="SAM" id="MobiDB-lite"/>
    </source>
</evidence>
<dbReference type="OrthoDB" id="726883at2"/>
<dbReference type="Proteomes" id="UP000321479">
    <property type="component" value="Chromosome"/>
</dbReference>
<dbReference type="SUPFAM" id="SSF55347">
    <property type="entry name" value="Glyceraldehyde-3-phosphate dehydrogenase-like, C-terminal domain"/>
    <property type="match status" value="1"/>
</dbReference>